<evidence type="ECO:0000256" key="1">
    <source>
        <dbReference type="ARBA" id="ARBA00008857"/>
    </source>
</evidence>
<dbReference type="GO" id="GO:0003677">
    <property type="term" value="F:DNA binding"/>
    <property type="evidence" value="ECO:0007669"/>
    <property type="project" value="UniProtKB-KW"/>
</dbReference>
<keyword evidence="7" id="KW-1185">Reference proteome</keyword>
<protein>
    <submittedName>
        <fullName evidence="6">Site-specific integrase</fullName>
    </submittedName>
</protein>
<dbReference type="AlphaFoldDB" id="A0A431WH02"/>
<dbReference type="RefSeq" id="WP_126504297.1">
    <property type="nucleotide sequence ID" value="NZ_RXNV01000001.1"/>
</dbReference>
<reference evidence="6 7" key="1">
    <citation type="submission" date="2018-12" db="EMBL/GenBank/DDBJ databases">
        <authorList>
            <person name="Yu L."/>
        </authorList>
    </citation>
    <scope>NUCLEOTIDE SEQUENCE [LARGE SCALE GENOMIC DNA]</scope>
    <source>
        <strain evidence="6 7">HAW-EB5</strain>
    </source>
</reference>
<comment type="caution">
    <text evidence="6">The sequence shown here is derived from an EMBL/GenBank/DDBJ whole genome shotgun (WGS) entry which is preliminary data.</text>
</comment>
<dbReference type="InterPro" id="IPR053876">
    <property type="entry name" value="Phage_int_M"/>
</dbReference>
<keyword evidence="2" id="KW-0229">DNA integration</keyword>
<comment type="similarity">
    <text evidence="1">Belongs to the 'phage' integrase family.</text>
</comment>
<evidence type="ECO:0000313" key="6">
    <source>
        <dbReference type="EMBL" id="RTR34762.1"/>
    </source>
</evidence>
<keyword evidence="3" id="KW-0238">DNA-binding</keyword>
<dbReference type="Pfam" id="PF13356">
    <property type="entry name" value="Arm-DNA-bind_3"/>
    <property type="match status" value="1"/>
</dbReference>
<evidence type="ECO:0000256" key="2">
    <source>
        <dbReference type="ARBA" id="ARBA00022908"/>
    </source>
</evidence>
<evidence type="ECO:0000256" key="4">
    <source>
        <dbReference type="ARBA" id="ARBA00023172"/>
    </source>
</evidence>
<dbReference type="InterPro" id="IPR013762">
    <property type="entry name" value="Integrase-like_cat_sf"/>
</dbReference>
<proteinExistence type="inferred from homology"/>
<dbReference type="Pfam" id="PF00589">
    <property type="entry name" value="Phage_integrase"/>
    <property type="match status" value="1"/>
</dbReference>
<dbReference type="GO" id="GO:0015074">
    <property type="term" value="P:DNA integration"/>
    <property type="evidence" value="ECO:0007669"/>
    <property type="project" value="UniProtKB-KW"/>
</dbReference>
<dbReference type="GO" id="GO:0006310">
    <property type="term" value="P:DNA recombination"/>
    <property type="evidence" value="ECO:0007669"/>
    <property type="project" value="UniProtKB-KW"/>
</dbReference>
<dbReference type="InterPro" id="IPR038488">
    <property type="entry name" value="Integrase_DNA-bd_sf"/>
</dbReference>
<name>A0A431WH02_9GAMM</name>
<keyword evidence="4" id="KW-0233">DNA recombination</keyword>
<organism evidence="6 7">
    <name type="scientific">Shewanella atlantica</name>
    <dbReference type="NCBI Taxonomy" id="271099"/>
    <lineage>
        <taxon>Bacteria</taxon>
        <taxon>Pseudomonadati</taxon>
        <taxon>Pseudomonadota</taxon>
        <taxon>Gammaproteobacteria</taxon>
        <taxon>Alteromonadales</taxon>
        <taxon>Shewanellaceae</taxon>
        <taxon>Shewanella</taxon>
    </lineage>
</organism>
<dbReference type="InterPro" id="IPR010998">
    <property type="entry name" value="Integrase_recombinase_N"/>
</dbReference>
<dbReference type="Gene3D" id="1.10.443.10">
    <property type="entry name" value="Intergrase catalytic core"/>
    <property type="match status" value="1"/>
</dbReference>
<dbReference type="PANTHER" id="PTHR30629">
    <property type="entry name" value="PROPHAGE INTEGRASE"/>
    <property type="match status" value="1"/>
</dbReference>
<gene>
    <name evidence="6" type="ORF">EKG39_03635</name>
</gene>
<dbReference type="Proteomes" id="UP000282060">
    <property type="component" value="Unassembled WGS sequence"/>
</dbReference>
<dbReference type="Pfam" id="PF22022">
    <property type="entry name" value="Phage_int_M"/>
    <property type="match status" value="1"/>
</dbReference>
<dbReference type="EMBL" id="RXNV01000001">
    <property type="protein sequence ID" value="RTR34762.1"/>
    <property type="molecule type" value="Genomic_DNA"/>
</dbReference>
<dbReference type="InterPro" id="IPR050808">
    <property type="entry name" value="Phage_Integrase"/>
</dbReference>
<feature type="domain" description="Tyr recombinase" evidence="5">
    <location>
        <begin position="232"/>
        <end position="415"/>
    </location>
</feature>
<sequence>MKFTASFVQGLKAKAKPYEVFDDSGERGTGRLGVRVNVSGMKTFIFRYFRGKERVYLQIGILSNTLGLSEAREQARQFGAQLKKDIDPKQHLEKLQRLAAEQEAEALRVQQEAARQGSIRQLFHAYTAQMKKDGKRTYEATLKSLEKEVYPFIPEDTKAKEVTVEQIINVLASIIERGAETQSNRVRSYLMAAFNYGMKHDHDPAHRAVNVQYGLKFNPVTPVPKQRSAERVGENWLTLSEVRLLLQTFADTNGVGFDLARLLELCFYSGGQRPYELAASKWSAVNWESATLEIIPAVSKNKRHHIIPLNDKALATLRAMHEVAEGSEYIFPHRLDPQRHIRLDSFSQCINRFVTKSGFRHFVPRDIRRTCKTLMGEMGISKHLRDRIHNHALQDVSSKHYDRYEYLEEKRVSLNNWVAWLEDKQESNVRSFRVS</sequence>
<dbReference type="PANTHER" id="PTHR30629:SF2">
    <property type="entry name" value="PROPHAGE INTEGRASE INTS-RELATED"/>
    <property type="match status" value="1"/>
</dbReference>
<evidence type="ECO:0000256" key="3">
    <source>
        <dbReference type="ARBA" id="ARBA00023125"/>
    </source>
</evidence>
<evidence type="ECO:0000313" key="7">
    <source>
        <dbReference type="Proteomes" id="UP000282060"/>
    </source>
</evidence>
<dbReference type="Gene3D" id="1.10.150.130">
    <property type="match status" value="1"/>
</dbReference>
<evidence type="ECO:0000259" key="5">
    <source>
        <dbReference type="PROSITE" id="PS51898"/>
    </source>
</evidence>
<dbReference type="InterPro" id="IPR002104">
    <property type="entry name" value="Integrase_catalytic"/>
</dbReference>
<dbReference type="SUPFAM" id="SSF56349">
    <property type="entry name" value="DNA breaking-rejoining enzymes"/>
    <property type="match status" value="1"/>
</dbReference>
<accession>A0A431WH02</accession>
<dbReference type="PROSITE" id="PS51898">
    <property type="entry name" value="TYR_RECOMBINASE"/>
    <property type="match status" value="1"/>
</dbReference>
<dbReference type="Gene3D" id="3.30.160.390">
    <property type="entry name" value="Integrase, DNA-binding domain"/>
    <property type="match status" value="1"/>
</dbReference>
<dbReference type="OrthoDB" id="9795573at2"/>
<dbReference type="InterPro" id="IPR025166">
    <property type="entry name" value="Integrase_DNA_bind_dom"/>
</dbReference>
<dbReference type="CDD" id="cd00801">
    <property type="entry name" value="INT_P4_C"/>
    <property type="match status" value="1"/>
</dbReference>
<dbReference type="InterPro" id="IPR011010">
    <property type="entry name" value="DNA_brk_join_enz"/>
</dbReference>